<reference evidence="1 2" key="1">
    <citation type="submission" date="2012-04" db="EMBL/GenBank/DDBJ databases">
        <authorList>
            <person name="Weinstock G."/>
            <person name="Sodergren E."/>
            <person name="Lobos E.A."/>
            <person name="Fulton L."/>
            <person name="Fulton R."/>
            <person name="Courtney L."/>
            <person name="Fronick C."/>
            <person name="O'Laughlin M."/>
            <person name="Godfrey J."/>
            <person name="Wilson R.M."/>
            <person name="Miner T."/>
            <person name="Farmer C."/>
            <person name="Delehaunty K."/>
            <person name="Cordes M."/>
            <person name="Minx P."/>
            <person name="Tomlinson C."/>
            <person name="Chen J."/>
            <person name="Wollam A."/>
            <person name="Pepin K.H."/>
            <person name="Bhonagiri V."/>
            <person name="Zhang X."/>
            <person name="Suruliraj S."/>
            <person name="Warren W."/>
            <person name="Mitreva M."/>
            <person name="Mardis E.R."/>
            <person name="Wilson R.K."/>
        </authorList>
    </citation>
    <scope>NUCLEOTIDE SEQUENCE [LARGE SCALE GENOMIC DNA]</scope>
    <source>
        <strain evidence="1 2">ERV63</strain>
    </source>
</reference>
<name>A0AAV3GIC3_ENTFL</name>
<gene>
    <name evidence="1" type="ORF">HMPREF1336_02548</name>
</gene>
<proteinExistence type="predicted"/>
<evidence type="ECO:0000313" key="1">
    <source>
        <dbReference type="EMBL" id="EJV14548.1"/>
    </source>
</evidence>
<dbReference type="Proteomes" id="UP000004117">
    <property type="component" value="Unassembled WGS sequence"/>
</dbReference>
<evidence type="ECO:0000313" key="2">
    <source>
        <dbReference type="Proteomes" id="UP000004117"/>
    </source>
</evidence>
<dbReference type="EMBL" id="ALZR01000094">
    <property type="protein sequence ID" value="EJV14548.1"/>
    <property type="molecule type" value="Genomic_DNA"/>
</dbReference>
<sequence>MNLNIPRRNRLVNENSIKNFFTRQQKLLFLFVKIEKRLRSHESAC</sequence>
<protein>
    <submittedName>
        <fullName evidence="1">Uncharacterized protein</fullName>
    </submittedName>
</protein>
<accession>A0AAV3GIC3</accession>
<dbReference type="AlphaFoldDB" id="A0AAV3GIC3"/>
<comment type="caution">
    <text evidence="1">The sequence shown here is derived from an EMBL/GenBank/DDBJ whole genome shotgun (WGS) entry which is preliminary data.</text>
</comment>
<organism evidence="1 2">
    <name type="scientific">Enterococcus faecalis ERV63</name>
    <dbReference type="NCBI Taxonomy" id="1134793"/>
    <lineage>
        <taxon>Bacteria</taxon>
        <taxon>Bacillati</taxon>
        <taxon>Bacillota</taxon>
        <taxon>Bacilli</taxon>
        <taxon>Lactobacillales</taxon>
        <taxon>Enterococcaceae</taxon>
        <taxon>Enterococcus</taxon>
    </lineage>
</organism>